<dbReference type="Proteomes" id="UP000199603">
    <property type="component" value="Unassembled WGS sequence"/>
</dbReference>
<proteinExistence type="predicted"/>
<dbReference type="RefSeq" id="WP_143006552.1">
    <property type="nucleotide sequence ID" value="NZ_FNAG01000002.1"/>
</dbReference>
<reference evidence="2 3" key="1">
    <citation type="submission" date="2016-10" db="EMBL/GenBank/DDBJ databases">
        <authorList>
            <person name="de Groot N.N."/>
        </authorList>
    </citation>
    <scope>NUCLEOTIDE SEQUENCE [LARGE SCALE GENOMIC DNA]</scope>
    <source>
        <strain evidence="2 3">DSM 16957</strain>
    </source>
</reference>
<sequence length="174" mass="18658">MLVPLRSSLSLSLGLALACSPCAQAQTAETELKSAKQPQVDARLSSVLDAAAVSYAVLDSGDLEVVAALADGRRQRVILRSRTHAYRQEEWREVYSIAHELPEGSAPAPALLERLLADNDSLSLGAWSLAASRITLALRLPARSSPLRVVEAIDFTAEVADALERELGGTEDIR</sequence>
<evidence type="ECO:0000313" key="2">
    <source>
        <dbReference type="EMBL" id="SDD36188.1"/>
    </source>
</evidence>
<organism evidence="2 3">
    <name type="scientific">Aquimonas voraii</name>
    <dbReference type="NCBI Taxonomy" id="265719"/>
    <lineage>
        <taxon>Bacteria</taxon>
        <taxon>Pseudomonadati</taxon>
        <taxon>Pseudomonadota</taxon>
        <taxon>Gammaproteobacteria</taxon>
        <taxon>Lysobacterales</taxon>
        <taxon>Lysobacteraceae</taxon>
        <taxon>Aquimonas</taxon>
    </lineage>
</organism>
<evidence type="ECO:0000313" key="3">
    <source>
        <dbReference type="Proteomes" id="UP000199603"/>
    </source>
</evidence>
<evidence type="ECO:0000256" key="1">
    <source>
        <dbReference type="SAM" id="SignalP"/>
    </source>
</evidence>
<protein>
    <submittedName>
        <fullName evidence="2">Uncharacterized protein</fullName>
    </submittedName>
</protein>
<feature type="chain" id="PRO_5011718123" evidence="1">
    <location>
        <begin position="26"/>
        <end position="174"/>
    </location>
</feature>
<gene>
    <name evidence="2" type="ORF">SAMN04488509_102159</name>
</gene>
<accession>A0A1G6U4A7</accession>
<keyword evidence="3" id="KW-1185">Reference proteome</keyword>
<name>A0A1G6U4A7_9GAMM</name>
<dbReference type="EMBL" id="FNAG01000002">
    <property type="protein sequence ID" value="SDD36188.1"/>
    <property type="molecule type" value="Genomic_DNA"/>
</dbReference>
<feature type="signal peptide" evidence="1">
    <location>
        <begin position="1"/>
        <end position="25"/>
    </location>
</feature>
<dbReference type="AlphaFoldDB" id="A0A1G6U4A7"/>
<keyword evidence="1" id="KW-0732">Signal</keyword>
<dbReference type="PROSITE" id="PS51257">
    <property type="entry name" value="PROKAR_LIPOPROTEIN"/>
    <property type="match status" value="1"/>
</dbReference>
<dbReference type="STRING" id="265719.SAMN04488509_102159"/>